<feature type="binding site" description="axial binding residue" evidence="8">
    <location>
        <position position="827"/>
    </location>
    <ligand>
        <name>heme b</name>
        <dbReference type="ChEBI" id="CHEBI:60344"/>
    </ligand>
    <ligandPart>
        <name>Fe</name>
        <dbReference type="ChEBI" id="CHEBI:18248"/>
    </ligandPart>
</feature>
<feature type="compositionally biased region" description="Polar residues" evidence="9">
    <location>
        <begin position="233"/>
        <end position="253"/>
    </location>
</feature>
<protein>
    <submittedName>
        <fullName evidence="11">Uncharacterized protein LOC117242264</fullName>
    </submittedName>
</protein>
<feature type="region of interest" description="Disordered" evidence="9">
    <location>
        <begin position="233"/>
        <end position="263"/>
    </location>
</feature>
<dbReference type="InterPro" id="IPR010255">
    <property type="entry name" value="Haem_peroxidase_sf"/>
</dbReference>
<dbReference type="RefSeq" id="XP_033364691.1">
    <property type="nucleotide sequence ID" value="XM_033508800.1"/>
</dbReference>
<dbReference type="CDD" id="cd09823">
    <property type="entry name" value="peroxinectin_like"/>
    <property type="match status" value="1"/>
</dbReference>
<dbReference type="GO" id="GO:0020037">
    <property type="term" value="F:heme binding"/>
    <property type="evidence" value="ECO:0007669"/>
    <property type="project" value="InterPro"/>
</dbReference>
<feature type="compositionally biased region" description="Polar residues" evidence="9">
    <location>
        <begin position="1764"/>
        <end position="1778"/>
    </location>
</feature>
<comment type="subcellular location">
    <subcellularLocation>
        <location evidence="1">Secreted</location>
    </subcellularLocation>
</comment>
<evidence type="ECO:0000256" key="6">
    <source>
        <dbReference type="ARBA" id="ARBA00023002"/>
    </source>
</evidence>
<dbReference type="PRINTS" id="PR00457">
    <property type="entry name" value="ANPEROXIDASE"/>
</dbReference>
<keyword evidence="2" id="KW-0964">Secreted</keyword>
<reference evidence="11" key="1">
    <citation type="submission" date="2025-08" db="UniProtKB">
        <authorList>
            <consortium name="RefSeq"/>
        </authorList>
    </citation>
    <scope>IDENTIFICATION</scope>
    <source>
        <tissue evidence="11">Muscle</tissue>
    </source>
</reference>
<feature type="compositionally biased region" description="Low complexity" evidence="9">
    <location>
        <begin position="1359"/>
        <end position="1379"/>
    </location>
</feature>
<evidence type="ECO:0000256" key="2">
    <source>
        <dbReference type="ARBA" id="ARBA00022525"/>
    </source>
</evidence>
<feature type="compositionally biased region" description="Polar residues" evidence="9">
    <location>
        <begin position="1447"/>
        <end position="1458"/>
    </location>
</feature>
<dbReference type="GeneID" id="117242264"/>
<dbReference type="GO" id="GO:0004601">
    <property type="term" value="F:peroxidase activity"/>
    <property type="evidence" value="ECO:0007669"/>
    <property type="project" value="UniProtKB-KW"/>
</dbReference>
<evidence type="ECO:0000256" key="8">
    <source>
        <dbReference type="PIRSR" id="PIRSR619791-2"/>
    </source>
</evidence>
<feature type="compositionally biased region" description="Polar residues" evidence="9">
    <location>
        <begin position="1401"/>
        <end position="1426"/>
    </location>
</feature>
<organism evidence="10 11">
    <name type="scientific">Bombus vosnesenskii</name>
    <dbReference type="NCBI Taxonomy" id="207650"/>
    <lineage>
        <taxon>Eukaryota</taxon>
        <taxon>Metazoa</taxon>
        <taxon>Ecdysozoa</taxon>
        <taxon>Arthropoda</taxon>
        <taxon>Hexapoda</taxon>
        <taxon>Insecta</taxon>
        <taxon>Pterygota</taxon>
        <taxon>Neoptera</taxon>
        <taxon>Endopterygota</taxon>
        <taxon>Hymenoptera</taxon>
        <taxon>Apocrita</taxon>
        <taxon>Aculeata</taxon>
        <taxon>Apoidea</taxon>
        <taxon>Anthophila</taxon>
        <taxon>Apidae</taxon>
        <taxon>Bombus</taxon>
        <taxon>Pyrobombus</taxon>
    </lineage>
</organism>
<evidence type="ECO:0000256" key="4">
    <source>
        <dbReference type="ARBA" id="ARBA00022617"/>
    </source>
</evidence>
<keyword evidence="10" id="KW-1185">Reference proteome</keyword>
<keyword evidence="8" id="KW-0479">Metal-binding</keyword>
<feature type="compositionally biased region" description="Basic and acidic residues" evidence="9">
    <location>
        <begin position="1427"/>
        <end position="1443"/>
    </location>
</feature>
<dbReference type="PANTHER" id="PTHR11475:SF109">
    <property type="entry name" value="CHORION PEROXIDASE-LIKE PROTEIN"/>
    <property type="match status" value="1"/>
</dbReference>
<evidence type="ECO:0000256" key="1">
    <source>
        <dbReference type="ARBA" id="ARBA00004613"/>
    </source>
</evidence>
<name>A0A6J3LJ37_9HYME</name>
<feature type="region of interest" description="Disordered" evidence="9">
    <location>
        <begin position="64"/>
        <end position="92"/>
    </location>
</feature>
<evidence type="ECO:0000256" key="9">
    <source>
        <dbReference type="SAM" id="MobiDB-lite"/>
    </source>
</evidence>
<dbReference type="Gene3D" id="1.10.640.10">
    <property type="entry name" value="Haem peroxidase domain superfamily, animal type"/>
    <property type="match status" value="1"/>
</dbReference>
<dbReference type="InterPro" id="IPR037120">
    <property type="entry name" value="Haem_peroxidase_sf_animal"/>
</dbReference>
<accession>A0A6J3LJ37</accession>
<feature type="region of interest" description="Disordered" evidence="9">
    <location>
        <begin position="1761"/>
        <end position="1852"/>
    </location>
</feature>
<dbReference type="KEGG" id="bvk:117242264"/>
<evidence type="ECO:0000256" key="7">
    <source>
        <dbReference type="ARBA" id="ARBA00023004"/>
    </source>
</evidence>
<sequence>MEQESCIVRRGWKTTEKLLSEQFVRRVVLSGTTVPEDRESEQGKSGSEWRPLLRVVPSWRGHVAFSEDNDDDEGEIASQDPGEEEKRDECGRGEAYHEAVASDQFGGRAEPARTSSPIVNRQVYFRSGETFAFNTNGYSGSQNVGGLYELQGCELCRHHAAVKLGFRWRVRKRLLRIRKLLHNYKKSTGTRQGAVRLWQGDRQLASSRESRQALISVLLVLLSSGLSKSATNHETLRSSSAKVSSTLRPTNESTFDDRSNRDDDNSEAIETLFIPENLSQYEQILLYVRELFQGVEQSADLYDQEVPASLERNVTDSTSDEDRFSKLEERVREWNSPSDREEDEEKYPQRNPEGGVSLGTTVQDNRMDDVISTERNNYDAGYKGKTEPDEEDLLEAANFGLDAMKDLYTVKEPKLYSMGLYLDSDNPARHVAVFNEQTEEARFLAKYGYAVLQGTTLFRRKFPNTPADSLLSRRSQSNPLQRGCPNRGVPNCPAASLRYRTSDGSCNNLHHLWWGSAMSTMQRFLPSVYDDGIQSIRKSVTGRPLPSARLVTTVIHEDKDVPLEAVTHMLMQWGQFVDHDLTATGQGRGFNGSIPQCCLKFGSGFQPPEFMHPECLPISVSKHDNFFGPLDVKCLEFVRSGSAPKEDCEFGPREQLSQVTSYLDASVVYSNSAFQTDSLRLFRNGLLQYGRIQSQRPVLPKLDADLCRRGSLSTNCFKAGDGRLGEQPALTSLHVAFLRLHNRIATKLAALNAHWSDEKLFQESRRIVASIVQHITYREFLPIVLGQDVMKIFDLELLKKGYYEGYDPTVKPTVANAFSTAAYRFGHSLVQQSFVRFNSDHQPIFNNVSIHNEFMNPANLETAGSVDRLLLGLINQNAQRRDEHISEELTNHLFQTPRFPFGMDLASINIQRGRDHGIPPYVRWREPCALSPIKNFDDLERVMPPSTARKFKLVYSSVEDIDLFTGGLAEKSVKSGLVGPTFACIIGQQFNNIRRGDRFWYENSKQEGSFTPGQLQQIRRVTLAQVLCSTMDSIETIQPFVFLTQDTLKNQRRPCNDSIIGQLNLESWAERGPKFRREGIIDKIKKYASVSATTSKSTDLYSHNLNPAKTSVQQQNRIVVKKPFGPADNLTIVVQNNAINSPVFVNDAIYGSNIKVNPSLVQEVQQRPVSEGSMPIPTYLPAKPVIIAHPLGNPAYPYVPYAFNDPNNPNPLSQGYRPSYSSDVVFDSFPGTSPRPTLYTYYTNFQKLTTQKPSQDVDAYITNYKTQDHGSKPSSWTNLQYQSQPSSKPVYSSTQRPQDVDAYITNYKPQDHGSKPSSWPNSQYQSQSSSKPVYSSTQRPQDVDAYITNYKPQDHGSKPSSWPNSQYQSQSSSKPVYSSTQRPQDVDAYITNYKPQDHGSKPSSWPNSQYQSQPSSKPVYSSTQRPQDVDAHVANYKPHDHGPELNSWPNSQYQSQPSAKPVYDSPEHNNQGHGINIWQKLQYKPVVLVGQTDSGNLQSYAQTSNHPQSYLKDSEDTYIKPANSQHDYVKDFENRYTTWSTISSDKKTEDTVVNDPHYRPYQEPNRKPIQSSYGSSYQIDFPGRPTASLNDKGTTVHPNAFYLSSSARPISNNEYNKEFSSWPASQNDYDIATHSTPVYRPAQHVSDYQTSKPENSYQNVQPKPSKIHSVTIITASQSGNEVDRLENRVTSEVPRPLNTQIANDRAKRPGQYYYEKNVLHRYPDKMEDQPTYNAEQRHKSTSDEVSIDDTLIVASVRNQLIDGNGNNTDVKTMSQTRNESSDSTTSDDVDYGLGDAFSEETEIPPSYRTSHWLNPHEDTSLPSALEMPKIPSDKTSAAKELPKPMKLRNYAA</sequence>
<dbReference type="PANTHER" id="PTHR11475">
    <property type="entry name" value="OXIDASE/PEROXIDASE"/>
    <property type="match status" value="1"/>
</dbReference>
<dbReference type="FunFam" id="1.10.640.10:FF:000003">
    <property type="entry name" value="chorion peroxidase"/>
    <property type="match status" value="1"/>
</dbReference>
<feature type="compositionally biased region" description="Low complexity" evidence="9">
    <location>
        <begin position="1316"/>
        <end position="1336"/>
    </location>
</feature>
<gene>
    <name evidence="11" type="primary">LOC117242264</name>
</gene>
<evidence type="ECO:0000313" key="11">
    <source>
        <dbReference type="RefSeq" id="XP_033364691.1"/>
    </source>
</evidence>
<dbReference type="PROSITE" id="PS50292">
    <property type="entry name" value="PEROXIDASE_3"/>
    <property type="match status" value="1"/>
</dbReference>
<dbReference type="Pfam" id="PF03098">
    <property type="entry name" value="An_peroxidase"/>
    <property type="match status" value="1"/>
</dbReference>
<keyword evidence="7 8" id="KW-0408">Iron</keyword>
<dbReference type="SUPFAM" id="SSF48113">
    <property type="entry name" value="Heme-dependent peroxidases"/>
    <property type="match status" value="1"/>
</dbReference>
<feature type="region of interest" description="Disordered" evidence="9">
    <location>
        <begin position="312"/>
        <end position="363"/>
    </location>
</feature>
<feature type="region of interest" description="Disordered" evidence="9">
    <location>
        <begin position="1265"/>
        <end position="1473"/>
    </location>
</feature>
<feature type="compositionally biased region" description="Basic and acidic residues" evidence="9">
    <location>
        <begin position="320"/>
        <end position="333"/>
    </location>
</feature>
<dbReference type="InterPro" id="IPR019791">
    <property type="entry name" value="Haem_peroxidase_animal"/>
</dbReference>
<feature type="compositionally biased region" description="Basic and acidic residues" evidence="9">
    <location>
        <begin position="1550"/>
        <end position="1566"/>
    </location>
</feature>
<dbReference type="Proteomes" id="UP000504631">
    <property type="component" value="Unplaced"/>
</dbReference>
<keyword evidence="5" id="KW-0732">Signal</keyword>
<feature type="compositionally biased region" description="Polar residues" evidence="9">
    <location>
        <begin position="1272"/>
        <end position="1297"/>
    </location>
</feature>
<dbReference type="GO" id="GO:0006979">
    <property type="term" value="P:response to oxidative stress"/>
    <property type="evidence" value="ECO:0007669"/>
    <property type="project" value="InterPro"/>
</dbReference>
<feature type="region of interest" description="Disordered" evidence="9">
    <location>
        <begin position="1550"/>
        <end position="1573"/>
    </location>
</feature>
<evidence type="ECO:0000313" key="10">
    <source>
        <dbReference type="Proteomes" id="UP000504631"/>
    </source>
</evidence>
<dbReference type="GO" id="GO:0005576">
    <property type="term" value="C:extracellular region"/>
    <property type="evidence" value="ECO:0007669"/>
    <property type="project" value="UniProtKB-SubCell"/>
</dbReference>
<keyword evidence="3" id="KW-0575">Peroxidase</keyword>
<dbReference type="GO" id="GO:0046872">
    <property type="term" value="F:metal ion binding"/>
    <property type="evidence" value="ECO:0007669"/>
    <property type="project" value="UniProtKB-KW"/>
</dbReference>
<keyword evidence="4 8" id="KW-0349">Heme</keyword>
<dbReference type="GO" id="GO:0022412">
    <property type="term" value="P:cellular process involved in reproduction in multicellular organism"/>
    <property type="evidence" value="ECO:0007669"/>
    <property type="project" value="UniProtKB-ARBA"/>
</dbReference>
<evidence type="ECO:0000256" key="5">
    <source>
        <dbReference type="ARBA" id="ARBA00022729"/>
    </source>
</evidence>
<proteinExistence type="predicted"/>
<keyword evidence="6" id="KW-0560">Oxidoreductase</keyword>
<evidence type="ECO:0000256" key="3">
    <source>
        <dbReference type="ARBA" id="ARBA00022559"/>
    </source>
</evidence>